<reference evidence="13" key="1">
    <citation type="journal article" date="2016" name="Nature">
        <title>The genome of the seagrass Zostera marina reveals angiosperm adaptation to the sea.</title>
        <authorList>
            <person name="Olsen J.L."/>
            <person name="Rouze P."/>
            <person name="Verhelst B."/>
            <person name="Lin Y.-C."/>
            <person name="Bayer T."/>
            <person name="Collen J."/>
            <person name="Dattolo E."/>
            <person name="De Paoli E."/>
            <person name="Dittami S."/>
            <person name="Maumus F."/>
            <person name="Michel G."/>
            <person name="Kersting A."/>
            <person name="Lauritano C."/>
            <person name="Lohaus R."/>
            <person name="Toepel M."/>
            <person name="Tonon T."/>
            <person name="Vanneste K."/>
            <person name="Amirebrahimi M."/>
            <person name="Brakel J."/>
            <person name="Bostroem C."/>
            <person name="Chovatia M."/>
            <person name="Grimwood J."/>
            <person name="Jenkins J.W."/>
            <person name="Jueterbock A."/>
            <person name="Mraz A."/>
            <person name="Stam W.T."/>
            <person name="Tice H."/>
            <person name="Bornberg-Bauer E."/>
            <person name="Green P.J."/>
            <person name="Pearson G.A."/>
            <person name="Procaccini G."/>
            <person name="Duarte C.M."/>
            <person name="Schmutz J."/>
            <person name="Reusch T.B.H."/>
            <person name="Van de Peer Y."/>
        </authorList>
    </citation>
    <scope>NUCLEOTIDE SEQUENCE [LARGE SCALE GENOMIC DNA]</scope>
    <source>
        <strain evidence="13">cv. Finnish</strain>
    </source>
</reference>
<keyword evidence="10" id="KW-0732">Signal</keyword>
<dbReference type="Gene3D" id="2.30.40.10">
    <property type="entry name" value="Urease, subunit C, domain 1"/>
    <property type="match status" value="1"/>
</dbReference>
<evidence type="ECO:0000313" key="12">
    <source>
        <dbReference type="EMBL" id="KMZ63494.1"/>
    </source>
</evidence>
<feature type="chain" id="PRO_5005527596" description="dihydropyrimidinase" evidence="10">
    <location>
        <begin position="39"/>
        <end position="543"/>
    </location>
</feature>
<evidence type="ECO:0000256" key="7">
    <source>
        <dbReference type="ARBA" id="ARBA00036696"/>
    </source>
</evidence>
<dbReference type="FunFam" id="3.20.20.140:FF:000001">
    <property type="entry name" value="Dihydropyrimidinase like 3"/>
    <property type="match status" value="1"/>
</dbReference>
<dbReference type="EMBL" id="LFYR01001219">
    <property type="protein sequence ID" value="KMZ63494.1"/>
    <property type="molecule type" value="Genomic_DNA"/>
</dbReference>
<evidence type="ECO:0000259" key="11">
    <source>
        <dbReference type="Pfam" id="PF01979"/>
    </source>
</evidence>
<evidence type="ECO:0000256" key="8">
    <source>
        <dbReference type="ARBA" id="ARBA00039113"/>
    </source>
</evidence>
<dbReference type="NCBIfam" id="TIGR02033">
    <property type="entry name" value="D-hydantoinase"/>
    <property type="match status" value="1"/>
</dbReference>
<evidence type="ECO:0000256" key="6">
    <source>
        <dbReference type="ARBA" id="ARBA00022833"/>
    </source>
</evidence>
<proteinExistence type="inferred from homology"/>
<evidence type="ECO:0000256" key="4">
    <source>
        <dbReference type="ARBA" id="ARBA00022723"/>
    </source>
</evidence>
<keyword evidence="5" id="KW-0378">Hydrolase</keyword>
<keyword evidence="4" id="KW-0479">Metal-binding</keyword>
<dbReference type="GO" id="GO:0005829">
    <property type="term" value="C:cytosol"/>
    <property type="evidence" value="ECO:0000318"/>
    <property type="project" value="GO_Central"/>
</dbReference>
<dbReference type="SUPFAM" id="SSF51338">
    <property type="entry name" value="Composite domain of metallo-dependent hydrolases"/>
    <property type="match status" value="1"/>
</dbReference>
<dbReference type="PANTHER" id="PTHR11647:SF1">
    <property type="entry name" value="COLLAPSIN RESPONSE MEDIATOR PROTEIN"/>
    <property type="match status" value="1"/>
</dbReference>
<evidence type="ECO:0000256" key="10">
    <source>
        <dbReference type="SAM" id="SignalP"/>
    </source>
</evidence>
<dbReference type="GO" id="GO:0046872">
    <property type="term" value="F:metal ion binding"/>
    <property type="evidence" value="ECO:0007669"/>
    <property type="project" value="UniProtKB-KW"/>
</dbReference>
<name>A0A0K9P3C9_ZOSMR</name>
<keyword evidence="6" id="KW-0862">Zinc</keyword>
<evidence type="ECO:0000313" key="13">
    <source>
        <dbReference type="Proteomes" id="UP000036987"/>
    </source>
</evidence>
<feature type="modified residue" description="N6-carboxylysine" evidence="9">
    <location>
        <position position="206"/>
    </location>
</feature>
<dbReference type="Gene3D" id="3.20.20.140">
    <property type="entry name" value="Metal-dependent hydrolases"/>
    <property type="match status" value="1"/>
</dbReference>
<dbReference type="InterPro" id="IPR011778">
    <property type="entry name" value="Hydantoinase/dihydroPyrase"/>
</dbReference>
<organism evidence="12 13">
    <name type="scientific">Zostera marina</name>
    <name type="common">Eelgrass</name>
    <dbReference type="NCBI Taxonomy" id="29655"/>
    <lineage>
        <taxon>Eukaryota</taxon>
        <taxon>Viridiplantae</taxon>
        <taxon>Streptophyta</taxon>
        <taxon>Embryophyta</taxon>
        <taxon>Tracheophyta</taxon>
        <taxon>Spermatophyta</taxon>
        <taxon>Magnoliopsida</taxon>
        <taxon>Liliopsida</taxon>
        <taxon>Zosteraceae</taxon>
        <taxon>Zostera</taxon>
    </lineage>
</organism>
<dbReference type="EC" id="3.5.2.2" evidence="8"/>
<dbReference type="GO" id="GO:0006208">
    <property type="term" value="P:pyrimidine nucleobase catabolic process"/>
    <property type="evidence" value="ECO:0000318"/>
    <property type="project" value="GO_Central"/>
</dbReference>
<dbReference type="InterPro" id="IPR050378">
    <property type="entry name" value="Metallo-dep_Hydrolases_sf"/>
</dbReference>
<feature type="domain" description="Amidohydrolase-related" evidence="11">
    <location>
        <begin position="107"/>
        <end position="493"/>
    </location>
</feature>
<comment type="caution">
    <text evidence="12">The sequence shown here is derived from an EMBL/GenBank/DDBJ whole genome shotgun (WGS) entry which is preliminary data.</text>
</comment>
<dbReference type="InterPro" id="IPR032466">
    <property type="entry name" value="Metal_Hydrolase"/>
</dbReference>
<comment type="similarity">
    <text evidence="2">Belongs to the metallo-dependent hydrolases superfamily. Hydantoinase/dihydropyrimidinase family.</text>
</comment>
<dbReference type="GO" id="GO:0004157">
    <property type="term" value="F:dihydropyrimidinase activity"/>
    <property type="evidence" value="ECO:0000318"/>
    <property type="project" value="GO_Central"/>
</dbReference>
<dbReference type="SUPFAM" id="SSF51556">
    <property type="entry name" value="Metallo-dependent hydrolases"/>
    <property type="match status" value="1"/>
</dbReference>
<evidence type="ECO:0000256" key="3">
    <source>
        <dbReference type="ARBA" id="ARBA00011881"/>
    </source>
</evidence>
<evidence type="ECO:0000256" key="1">
    <source>
        <dbReference type="ARBA" id="ARBA00001947"/>
    </source>
</evidence>
<dbReference type="OMA" id="SAETHHM"/>
<keyword evidence="13" id="KW-1185">Reference proteome</keyword>
<dbReference type="AlphaFoldDB" id="A0A0K9P3C9"/>
<dbReference type="InterPro" id="IPR006680">
    <property type="entry name" value="Amidohydro-rel"/>
</dbReference>
<evidence type="ECO:0000256" key="5">
    <source>
        <dbReference type="ARBA" id="ARBA00022801"/>
    </source>
</evidence>
<protein>
    <recommendedName>
        <fullName evidence="8">dihydropyrimidinase</fullName>
        <ecNumber evidence="8">3.5.2.2</ecNumber>
    </recommendedName>
</protein>
<comment type="catalytic activity">
    <reaction evidence="7">
        <text>5,6-dihydrouracil + H2O = 3-(carbamoylamino)propanoate + H(+)</text>
        <dbReference type="Rhea" id="RHEA:16121"/>
        <dbReference type="ChEBI" id="CHEBI:11892"/>
        <dbReference type="ChEBI" id="CHEBI:15377"/>
        <dbReference type="ChEBI" id="CHEBI:15378"/>
        <dbReference type="ChEBI" id="CHEBI:15901"/>
        <dbReference type="EC" id="3.5.2.2"/>
    </reaction>
</comment>
<evidence type="ECO:0000256" key="9">
    <source>
        <dbReference type="PIRSR" id="PIRSR611778-50"/>
    </source>
</evidence>
<dbReference type="OrthoDB" id="1924787at2759"/>
<comment type="PTM">
    <text evidence="9">Carbamylation allows a single lysine to coordinate two divalent metal cations.</text>
</comment>
<evidence type="ECO:0000256" key="2">
    <source>
        <dbReference type="ARBA" id="ARBA00008829"/>
    </source>
</evidence>
<dbReference type="InterPro" id="IPR011059">
    <property type="entry name" value="Metal-dep_hydrolase_composite"/>
</dbReference>
<dbReference type="CDD" id="cd01314">
    <property type="entry name" value="D-HYD"/>
    <property type="match status" value="1"/>
</dbReference>
<comment type="subunit">
    <text evidence="3">Homotetramer.</text>
</comment>
<dbReference type="PANTHER" id="PTHR11647">
    <property type="entry name" value="HYDRANTOINASE/DIHYDROPYRIMIDINASE FAMILY MEMBER"/>
    <property type="match status" value="1"/>
</dbReference>
<accession>A0A0K9P3C9</accession>
<dbReference type="Proteomes" id="UP000036987">
    <property type="component" value="Unassembled WGS sequence"/>
</dbReference>
<gene>
    <name evidence="12" type="ORF">ZOSMA_401G00030</name>
</gene>
<dbReference type="STRING" id="29655.A0A0K9P3C9"/>
<sequence length="543" mass="59365">MADKLQQSPANIFRRNIGVHCKLFFLLLAFQHTHLSQSQQLHGFCDAGCGGVGGDASSRILVKGGTVVNAYHKEIADVYVEDGIIVDVRPNIMVDDEVTVIDATGKYVMPGGIDPHTHLAMDFMGTQTIDNFFSGQAAALAGGTTMHIDFVIPVNGNVSAGYELYTKKAEKSVMDYGFHMAITKWDEQVSEDMEVMVKEKGINSFKFFLAYKGSLMVSDESLIYGMEKCKSLGALTMVHAENGDAVAEGQKRMIDLGITGPEGHALSRPPVLEGEATARAIRLANFVNTPLYVVHVMSIDAMHEIAKAKESGQRVIGEPVISGLSLDDSWLWESDFITAAKYVMSPPIRASGHDKVLQNALSSGILQLVGTDHCTFNSTQKAFGINDFRKIPNGVNGIEERMHVVWNVMVESGQISVTDYVRVTSTECARVFNIYPQKGAIQPGSDADIIVLNPNASFEINASTHHSRSDTNVYEGRKGKGKVEVTISRGRIVWKNGKLNVEAGSGRYIPMRPFGYLFDGIEKKDAEYLSSLRAPVQRFKASA</sequence>
<comment type="cofactor">
    <cofactor evidence="1">
        <name>Zn(2+)</name>
        <dbReference type="ChEBI" id="CHEBI:29105"/>
    </cofactor>
</comment>
<dbReference type="Pfam" id="PF01979">
    <property type="entry name" value="Amidohydro_1"/>
    <property type="match status" value="1"/>
</dbReference>
<feature type="signal peptide" evidence="10">
    <location>
        <begin position="1"/>
        <end position="38"/>
    </location>
</feature>